<evidence type="ECO:0000313" key="2">
    <source>
        <dbReference type="EMBL" id="RZB43551.1"/>
    </source>
</evidence>
<dbReference type="EMBL" id="QZWG01000020">
    <property type="protein sequence ID" value="RZB43551.1"/>
    <property type="molecule type" value="Genomic_DNA"/>
</dbReference>
<dbReference type="AlphaFoldDB" id="A0A445F3X6"/>
<protein>
    <submittedName>
        <fullName evidence="2">Uncharacterized protein</fullName>
    </submittedName>
</protein>
<keyword evidence="1" id="KW-0812">Transmembrane</keyword>
<reference evidence="2 3" key="1">
    <citation type="submission" date="2018-09" db="EMBL/GenBank/DDBJ databases">
        <title>A high-quality reference genome of wild soybean provides a powerful tool to mine soybean genomes.</title>
        <authorList>
            <person name="Xie M."/>
            <person name="Chung C.Y.L."/>
            <person name="Li M.-W."/>
            <person name="Wong F.-L."/>
            <person name="Chan T.-F."/>
            <person name="Lam H.-M."/>
        </authorList>
    </citation>
    <scope>NUCLEOTIDE SEQUENCE [LARGE SCALE GENOMIC DNA]</scope>
    <source>
        <strain evidence="3">cv. W05</strain>
        <tissue evidence="2">Hypocotyl of etiolated seedlings</tissue>
    </source>
</reference>
<evidence type="ECO:0000256" key="1">
    <source>
        <dbReference type="SAM" id="Phobius"/>
    </source>
</evidence>
<name>A0A445F3X6_GLYSO</name>
<gene>
    <name evidence="2" type="ORF">D0Y65_053889</name>
</gene>
<sequence length="111" mass="12733">MELCQGSTSCFLKHCILQSQRKRERKRETKLGEGMGMGGLGRNIHKQNMLFLPYTSHTTVFPLFLPLPFLSAAFLYQTSFSSLHGKIKEGEDGCDAKDLKENREKQAWNFF</sequence>
<dbReference type="Proteomes" id="UP000289340">
    <property type="component" value="Chromosome 20"/>
</dbReference>
<feature type="transmembrane region" description="Helical" evidence="1">
    <location>
        <begin position="59"/>
        <end position="76"/>
    </location>
</feature>
<proteinExistence type="predicted"/>
<accession>A0A445F3X6</accession>
<keyword evidence="1" id="KW-0472">Membrane</keyword>
<organism evidence="2 3">
    <name type="scientific">Glycine soja</name>
    <name type="common">Wild soybean</name>
    <dbReference type="NCBI Taxonomy" id="3848"/>
    <lineage>
        <taxon>Eukaryota</taxon>
        <taxon>Viridiplantae</taxon>
        <taxon>Streptophyta</taxon>
        <taxon>Embryophyta</taxon>
        <taxon>Tracheophyta</taxon>
        <taxon>Spermatophyta</taxon>
        <taxon>Magnoliopsida</taxon>
        <taxon>eudicotyledons</taxon>
        <taxon>Gunneridae</taxon>
        <taxon>Pentapetalae</taxon>
        <taxon>rosids</taxon>
        <taxon>fabids</taxon>
        <taxon>Fabales</taxon>
        <taxon>Fabaceae</taxon>
        <taxon>Papilionoideae</taxon>
        <taxon>50 kb inversion clade</taxon>
        <taxon>NPAAA clade</taxon>
        <taxon>indigoferoid/millettioid clade</taxon>
        <taxon>Phaseoleae</taxon>
        <taxon>Glycine</taxon>
        <taxon>Glycine subgen. Soja</taxon>
    </lineage>
</organism>
<keyword evidence="1" id="KW-1133">Transmembrane helix</keyword>
<comment type="caution">
    <text evidence="2">The sequence shown here is derived from an EMBL/GenBank/DDBJ whole genome shotgun (WGS) entry which is preliminary data.</text>
</comment>
<keyword evidence="3" id="KW-1185">Reference proteome</keyword>
<evidence type="ECO:0000313" key="3">
    <source>
        <dbReference type="Proteomes" id="UP000289340"/>
    </source>
</evidence>